<dbReference type="PANTHER" id="PTHR43228">
    <property type="entry name" value="TWO-COMPONENT RESPONSE REGULATOR"/>
    <property type="match status" value="1"/>
</dbReference>
<dbReference type="SUPFAM" id="SSF52172">
    <property type="entry name" value="CheY-like"/>
    <property type="match status" value="1"/>
</dbReference>
<gene>
    <name evidence="4" type="ORF">AA314_01443</name>
    <name evidence="5" type="ORF">ATI61_104758</name>
</gene>
<sequence>MTLPLTQTLENRLHDGGEPSEAANTVERRRVLVVDDFDDAREMYAEYLEFVGFQVEVARNGVEAVEKAQGVLPDIILMDLSLPVMDGWEATRRLKQDQRTRDIPVMALSGHVLAGNAEQARQAGADEFVAKPCLPQDLEDRIRRMLKPSKSKSSP</sequence>
<keyword evidence="1" id="KW-0597">Phosphoprotein</keyword>
<dbReference type="Proteomes" id="UP000256345">
    <property type="component" value="Unassembled WGS sequence"/>
</dbReference>
<evidence type="ECO:0000313" key="6">
    <source>
        <dbReference type="Proteomes" id="UP000035579"/>
    </source>
</evidence>
<dbReference type="InterPro" id="IPR001789">
    <property type="entry name" value="Sig_transdc_resp-reg_receiver"/>
</dbReference>
<feature type="compositionally biased region" description="Polar residues" evidence="2">
    <location>
        <begin position="1"/>
        <end position="10"/>
    </location>
</feature>
<name>A0AAC8TBJ2_9BACT</name>
<evidence type="ECO:0000256" key="1">
    <source>
        <dbReference type="PROSITE-ProRule" id="PRU00169"/>
    </source>
</evidence>
<dbReference type="Pfam" id="PF00072">
    <property type="entry name" value="Response_reg"/>
    <property type="match status" value="1"/>
</dbReference>
<dbReference type="PROSITE" id="PS50110">
    <property type="entry name" value="RESPONSE_REGULATORY"/>
    <property type="match status" value="1"/>
</dbReference>
<dbReference type="AlphaFoldDB" id="A0AAC8TBJ2"/>
<organism evidence="4 6">
    <name type="scientific">Archangium gephyra</name>
    <dbReference type="NCBI Taxonomy" id="48"/>
    <lineage>
        <taxon>Bacteria</taxon>
        <taxon>Pseudomonadati</taxon>
        <taxon>Myxococcota</taxon>
        <taxon>Myxococcia</taxon>
        <taxon>Myxococcales</taxon>
        <taxon>Cystobacterineae</taxon>
        <taxon>Archangiaceae</taxon>
        <taxon>Archangium</taxon>
    </lineage>
</organism>
<feature type="modified residue" description="4-aspartylphosphate" evidence="1">
    <location>
        <position position="79"/>
    </location>
</feature>
<dbReference type="EMBL" id="QUMU01000004">
    <property type="protein sequence ID" value="REG33467.1"/>
    <property type="molecule type" value="Genomic_DNA"/>
</dbReference>
<dbReference type="RefSeq" id="WP_047854803.1">
    <property type="nucleotide sequence ID" value="NZ_CP011509.1"/>
</dbReference>
<dbReference type="Gene3D" id="3.40.50.2300">
    <property type="match status" value="1"/>
</dbReference>
<dbReference type="KEGG" id="age:AA314_01443"/>
<proteinExistence type="predicted"/>
<feature type="region of interest" description="Disordered" evidence="2">
    <location>
        <begin position="1"/>
        <end position="22"/>
    </location>
</feature>
<dbReference type="InterPro" id="IPR052048">
    <property type="entry name" value="ST_Response_Regulator"/>
</dbReference>
<keyword evidence="7" id="KW-1185">Reference proteome</keyword>
<evidence type="ECO:0000259" key="3">
    <source>
        <dbReference type="PROSITE" id="PS50110"/>
    </source>
</evidence>
<dbReference type="InterPro" id="IPR011006">
    <property type="entry name" value="CheY-like_superfamily"/>
</dbReference>
<feature type="domain" description="Response regulatory" evidence="3">
    <location>
        <begin position="30"/>
        <end position="146"/>
    </location>
</feature>
<accession>A0AAC8TBJ2</accession>
<dbReference type="Proteomes" id="UP000035579">
    <property type="component" value="Chromosome"/>
</dbReference>
<evidence type="ECO:0000313" key="5">
    <source>
        <dbReference type="EMBL" id="REG33467.1"/>
    </source>
</evidence>
<dbReference type="PANTHER" id="PTHR43228:SF1">
    <property type="entry name" value="TWO-COMPONENT RESPONSE REGULATOR ARR22"/>
    <property type="match status" value="1"/>
</dbReference>
<reference evidence="5 7" key="2">
    <citation type="submission" date="2018-08" db="EMBL/GenBank/DDBJ databases">
        <title>Genomic Encyclopedia of Archaeal and Bacterial Type Strains, Phase II (KMG-II): from individual species to whole genera.</title>
        <authorList>
            <person name="Goeker M."/>
        </authorList>
    </citation>
    <scope>NUCLEOTIDE SEQUENCE [LARGE SCALE GENOMIC DNA]</scope>
    <source>
        <strain evidence="5 7">DSM 2261</strain>
    </source>
</reference>
<protein>
    <submittedName>
        <fullName evidence="5">Response regulator receiver domain-containing protein</fullName>
    </submittedName>
    <submittedName>
        <fullName evidence="4">Two-component response regulator</fullName>
    </submittedName>
</protein>
<evidence type="ECO:0000313" key="7">
    <source>
        <dbReference type="Proteomes" id="UP000256345"/>
    </source>
</evidence>
<reference evidence="4 6" key="1">
    <citation type="submission" date="2015-05" db="EMBL/GenBank/DDBJ databases">
        <title>Genome assembly of Archangium gephyra DSM 2261.</title>
        <authorList>
            <person name="Sharma G."/>
            <person name="Subramanian S."/>
        </authorList>
    </citation>
    <scope>NUCLEOTIDE SEQUENCE [LARGE SCALE GENOMIC DNA]</scope>
    <source>
        <strain evidence="4 6">DSM 2261</strain>
    </source>
</reference>
<dbReference type="EMBL" id="CP011509">
    <property type="protein sequence ID" value="AKI99816.1"/>
    <property type="molecule type" value="Genomic_DNA"/>
</dbReference>
<dbReference type="GO" id="GO:0000160">
    <property type="term" value="P:phosphorelay signal transduction system"/>
    <property type="evidence" value="ECO:0007669"/>
    <property type="project" value="InterPro"/>
</dbReference>
<dbReference type="SMART" id="SM00448">
    <property type="entry name" value="REC"/>
    <property type="match status" value="1"/>
</dbReference>
<evidence type="ECO:0000313" key="4">
    <source>
        <dbReference type="EMBL" id="AKI99816.1"/>
    </source>
</evidence>
<evidence type="ECO:0000256" key="2">
    <source>
        <dbReference type="SAM" id="MobiDB-lite"/>
    </source>
</evidence>